<dbReference type="FunFam" id="2.60.40.1180:FF:000007">
    <property type="entry name" value="Sucrose isomerase"/>
    <property type="match status" value="1"/>
</dbReference>
<organism evidence="5 6">
    <name type="scientific">Flavobacterium franklandianum</name>
    <dbReference type="NCBI Taxonomy" id="2594430"/>
    <lineage>
        <taxon>Bacteria</taxon>
        <taxon>Pseudomonadati</taxon>
        <taxon>Bacteroidota</taxon>
        <taxon>Flavobacteriia</taxon>
        <taxon>Flavobacteriales</taxon>
        <taxon>Flavobacteriaceae</taxon>
        <taxon>Flavobacterium</taxon>
    </lineage>
</organism>
<keyword evidence="3" id="KW-0326">Glycosidase</keyword>
<accession>A0A553CU92</accession>
<dbReference type="CDD" id="cd11333">
    <property type="entry name" value="AmyAc_SI_OligoGlu_DGase"/>
    <property type="match status" value="1"/>
</dbReference>
<dbReference type="SUPFAM" id="SSF51011">
    <property type="entry name" value="Glycosyl hydrolase domain"/>
    <property type="match status" value="1"/>
</dbReference>
<dbReference type="Gene3D" id="3.90.400.10">
    <property type="entry name" value="Oligo-1,6-glucosidase, Domain 2"/>
    <property type="match status" value="1"/>
</dbReference>
<keyword evidence="6" id="KW-1185">Reference proteome</keyword>
<evidence type="ECO:0000256" key="2">
    <source>
        <dbReference type="ARBA" id="ARBA00022801"/>
    </source>
</evidence>
<dbReference type="FunFam" id="3.20.20.80:FF:000064">
    <property type="entry name" value="Oligo-1,6-glucosidase"/>
    <property type="match status" value="2"/>
</dbReference>
<reference evidence="5 6" key="1">
    <citation type="submission" date="2019-07" db="EMBL/GenBank/DDBJ databases">
        <title>Novel species of Flavobacterium.</title>
        <authorList>
            <person name="Liu Q."/>
            <person name="Xin Y.-H."/>
        </authorList>
    </citation>
    <scope>NUCLEOTIDE SEQUENCE [LARGE SCALE GENOMIC DNA]</scope>
    <source>
        <strain evidence="5 6">LB3P56</strain>
    </source>
</reference>
<dbReference type="InterPro" id="IPR013780">
    <property type="entry name" value="Glyco_hydro_b"/>
</dbReference>
<protein>
    <submittedName>
        <fullName evidence="5">Alpha-glucosidase</fullName>
    </submittedName>
</protein>
<dbReference type="SMART" id="SM00642">
    <property type="entry name" value="Aamy"/>
    <property type="match status" value="1"/>
</dbReference>
<comment type="similarity">
    <text evidence="1">Belongs to the glycosyl hydrolase 13 family.</text>
</comment>
<feature type="domain" description="Glycosyl hydrolase family 13 catalytic" evidence="4">
    <location>
        <begin position="34"/>
        <end position="441"/>
    </location>
</feature>
<sequence length="579" mass="67207">MIITSDSLLIAQEKLVEKDPKIERKWWKEAVVYQIYPRSFKDTDGDGVGDLKGIISKLDYIKSLGIEVVWLNPIYGSPNADNGYDISDYQAIMNEFGTMEDFDVLLKGMHERGLKLVMDLVVNHSSDEHKWFQESRKSRDNPYRDYYHWWPAEKGKPAFRPGAFEADGSGWRYDKQTDSYYLHYFNYKQPDLNWENPKLRQEIFSMMNWWFQKGIDGFRMDVIPFIAKDTTFPVITQEELDKNYQGRWDIFMASGPHLHDYLKEMNKEVLSKYDCMTLAEGAGMTLKSALDFVDADRKELDMGYHFEGTNLGYVPGYFKKMGNYSLVDFKKIYSDWDNVYAKKGWGTIYLGNHDQPRMTSRWGNDAPEFRVLSSKMLTTFLLTMGGTPYYYNGDEIGMINVKFNKIEDYRDIETLAEYEKVKIAGGDLKQFIEDQKTGGARDNGRTPFQWNTSKNGGFSLGEPWLKVNDNHIFLNAEAQEKDPNSNLNYFRKMTKLRKSNLALVYGKYTLLDVENPNVYSYTREFEGKKLLVMLNFTSKKATANIGINTANAKVLINNYPTVSKSLELRPYEAVVLELK</sequence>
<dbReference type="GO" id="GO:0009313">
    <property type="term" value="P:oligosaccharide catabolic process"/>
    <property type="evidence" value="ECO:0007669"/>
    <property type="project" value="TreeGrafter"/>
</dbReference>
<dbReference type="Gene3D" id="3.20.20.80">
    <property type="entry name" value="Glycosidases"/>
    <property type="match status" value="1"/>
</dbReference>
<evidence type="ECO:0000313" key="6">
    <source>
        <dbReference type="Proteomes" id="UP000318585"/>
    </source>
</evidence>
<comment type="caution">
    <text evidence="5">The sequence shown here is derived from an EMBL/GenBank/DDBJ whole genome shotgun (WGS) entry which is preliminary data.</text>
</comment>
<evidence type="ECO:0000256" key="3">
    <source>
        <dbReference type="ARBA" id="ARBA00023295"/>
    </source>
</evidence>
<dbReference type="OrthoDB" id="9806009at2"/>
<proteinExistence type="inferred from homology"/>
<keyword evidence="2" id="KW-0378">Hydrolase</keyword>
<dbReference type="GO" id="GO:0004556">
    <property type="term" value="F:alpha-amylase activity"/>
    <property type="evidence" value="ECO:0007669"/>
    <property type="project" value="TreeGrafter"/>
</dbReference>
<evidence type="ECO:0000259" key="4">
    <source>
        <dbReference type="SMART" id="SM00642"/>
    </source>
</evidence>
<dbReference type="InterPro" id="IPR006047">
    <property type="entry name" value="GH13_cat_dom"/>
</dbReference>
<dbReference type="Pfam" id="PF16657">
    <property type="entry name" value="Malt_amylase_C"/>
    <property type="match status" value="1"/>
</dbReference>
<dbReference type="InterPro" id="IPR017853">
    <property type="entry name" value="GH"/>
</dbReference>
<name>A0A553CU92_9FLAO</name>
<dbReference type="Gene3D" id="2.60.40.1180">
    <property type="entry name" value="Golgi alpha-mannosidase II"/>
    <property type="match status" value="1"/>
</dbReference>
<dbReference type="EMBL" id="VJZR01000001">
    <property type="protein sequence ID" value="TRX24087.1"/>
    <property type="molecule type" value="Genomic_DNA"/>
</dbReference>
<evidence type="ECO:0000313" key="5">
    <source>
        <dbReference type="EMBL" id="TRX24087.1"/>
    </source>
</evidence>
<dbReference type="PANTHER" id="PTHR10357">
    <property type="entry name" value="ALPHA-AMYLASE FAMILY MEMBER"/>
    <property type="match status" value="1"/>
</dbReference>
<dbReference type="PANTHER" id="PTHR10357:SF179">
    <property type="entry name" value="NEUTRAL AND BASIC AMINO ACID TRANSPORT PROTEIN RBAT"/>
    <property type="match status" value="1"/>
</dbReference>
<evidence type="ECO:0000256" key="1">
    <source>
        <dbReference type="ARBA" id="ARBA00008061"/>
    </source>
</evidence>
<dbReference type="Proteomes" id="UP000318585">
    <property type="component" value="Unassembled WGS sequence"/>
</dbReference>
<dbReference type="AlphaFoldDB" id="A0A553CU92"/>
<dbReference type="InterPro" id="IPR045857">
    <property type="entry name" value="O16G_dom_2"/>
</dbReference>
<dbReference type="InterPro" id="IPR032091">
    <property type="entry name" value="Malt_amylase-like_C"/>
</dbReference>
<dbReference type="SUPFAM" id="SSF51445">
    <property type="entry name" value="(Trans)glycosidases"/>
    <property type="match status" value="1"/>
</dbReference>
<dbReference type="Pfam" id="PF00128">
    <property type="entry name" value="Alpha-amylase"/>
    <property type="match status" value="1"/>
</dbReference>
<gene>
    <name evidence="5" type="ORF">FNW17_02355</name>
</gene>